<dbReference type="InterPro" id="IPR036861">
    <property type="entry name" value="Endochitinase-like_sf"/>
</dbReference>
<evidence type="ECO:0000256" key="1">
    <source>
        <dbReference type="ARBA" id="ARBA00022669"/>
    </source>
</evidence>
<keyword evidence="4" id="KW-0378">Hydrolase</keyword>
<feature type="disulfide bond" evidence="6">
    <location>
        <begin position="46"/>
        <end position="61"/>
    </location>
</feature>
<keyword evidence="6" id="KW-1015">Disulfide bond</keyword>
<dbReference type="Proteomes" id="UP000290189">
    <property type="component" value="Unassembled WGS sequence"/>
</dbReference>
<evidence type="ECO:0000313" key="10">
    <source>
        <dbReference type="Proteomes" id="UP000290189"/>
    </source>
</evidence>
<proteinExistence type="predicted"/>
<evidence type="ECO:0000256" key="5">
    <source>
        <dbReference type="ARBA" id="ARBA00023277"/>
    </source>
</evidence>
<dbReference type="AlphaFoldDB" id="A0A3P3YB47"/>
<dbReference type="SUPFAM" id="SSF88713">
    <property type="entry name" value="Glycoside hydrolase/deacetylase"/>
    <property type="match status" value="1"/>
</dbReference>
<evidence type="ECO:0000259" key="8">
    <source>
        <dbReference type="PROSITE" id="PS51677"/>
    </source>
</evidence>
<sequence length="314" mass="33584">MRPKGVTSVILTMSRSAVFLLLVTATTSTFLVVGLCWNPPRADARCGPQYGSAGCGPGQCCSQWGWCGASGSHCNSDSICSTPGFNWCGPVTSIALTFDDSAFAEPQITNLLDDLDRLGMKASFFVCPNCYPRRVVEYCSVLQRLLDAGHAIEDHTLNHPNLAGTGATDATVAAEVQGVPQWLQANCPGVPVPTLTMFRPPEGSLTSTQAKFINTLGYIVATWTIDSQDWAGIDLSQMKNVVASGYESLPFGSSAIIVHHDWYYTTPGSRGILDFYATYFAGYQFVTIGQCLAQCQTLGSCKAPTAALPGIYDS</sequence>
<dbReference type="CDD" id="cd00035">
    <property type="entry name" value="ChtBD1"/>
    <property type="match status" value="1"/>
</dbReference>
<evidence type="ECO:0000256" key="2">
    <source>
        <dbReference type="ARBA" id="ARBA00022723"/>
    </source>
</evidence>
<dbReference type="InterPro" id="IPR011330">
    <property type="entry name" value="Glyco_hydro/deAcase_b/a-brl"/>
</dbReference>
<dbReference type="SUPFAM" id="SSF57016">
    <property type="entry name" value="Plant lectins/antimicrobial peptides"/>
    <property type="match status" value="1"/>
</dbReference>
<feature type="domain" description="Chitin-binding type-1" evidence="7">
    <location>
        <begin position="43"/>
        <end position="90"/>
    </location>
</feature>
<keyword evidence="3" id="KW-0732">Signal</keyword>
<dbReference type="PANTHER" id="PTHR46471">
    <property type="entry name" value="CHITIN DEACETYLASE"/>
    <property type="match status" value="1"/>
</dbReference>
<dbReference type="Pfam" id="PF01522">
    <property type="entry name" value="Polysacc_deac_1"/>
    <property type="match status" value="1"/>
</dbReference>
<dbReference type="GO" id="GO:0016810">
    <property type="term" value="F:hydrolase activity, acting on carbon-nitrogen (but not peptide) bonds"/>
    <property type="evidence" value="ECO:0007669"/>
    <property type="project" value="InterPro"/>
</dbReference>
<feature type="disulfide bond" evidence="6">
    <location>
        <begin position="55"/>
        <end position="67"/>
    </location>
</feature>
<dbReference type="GO" id="GO:0005975">
    <property type="term" value="P:carbohydrate metabolic process"/>
    <property type="evidence" value="ECO:0007669"/>
    <property type="project" value="InterPro"/>
</dbReference>
<dbReference type="Gene3D" id="3.20.20.370">
    <property type="entry name" value="Glycoside hydrolase/deacetylase"/>
    <property type="match status" value="1"/>
</dbReference>
<name>A0A3P3YB47_PLABS</name>
<keyword evidence="5" id="KW-0119">Carbohydrate metabolism</keyword>
<evidence type="ECO:0000259" key="7">
    <source>
        <dbReference type="PROSITE" id="PS50941"/>
    </source>
</evidence>
<geneLocation type="mitochondrion" evidence="9"/>
<feature type="disulfide bond" evidence="6">
    <location>
        <begin position="60"/>
        <end position="74"/>
    </location>
</feature>
<reference evidence="9 10" key="1">
    <citation type="submission" date="2018-03" db="EMBL/GenBank/DDBJ databases">
        <authorList>
            <person name="Fogelqvist J."/>
        </authorList>
    </citation>
    <scope>NUCLEOTIDE SEQUENCE [LARGE SCALE GENOMIC DNA]</scope>
</reference>
<keyword evidence="9" id="KW-0496">Mitochondrion</keyword>
<dbReference type="InterPro" id="IPR002509">
    <property type="entry name" value="NODB_dom"/>
</dbReference>
<accession>A0A3P3YB47</accession>
<dbReference type="PROSITE" id="PS50941">
    <property type="entry name" value="CHIT_BIND_I_2"/>
    <property type="match status" value="1"/>
</dbReference>
<dbReference type="PANTHER" id="PTHR46471:SF2">
    <property type="entry name" value="CHITIN DEACETYLASE-RELATED"/>
    <property type="match status" value="1"/>
</dbReference>
<evidence type="ECO:0000256" key="4">
    <source>
        <dbReference type="ARBA" id="ARBA00022801"/>
    </source>
</evidence>
<dbReference type="GO" id="GO:0008061">
    <property type="term" value="F:chitin binding"/>
    <property type="evidence" value="ECO:0007669"/>
    <property type="project" value="UniProtKB-UniRule"/>
</dbReference>
<evidence type="ECO:0000256" key="6">
    <source>
        <dbReference type="PROSITE-ProRule" id="PRU00261"/>
    </source>
</evidence>
<evidence type="ECO:0000313" key="9">
    <source>
        <dbReference type="EMBL" id="SPQ97394.1"/>
    </source>
</evidence>
<gene>
    <name evidence="9" type="ORF">PLBR_LOCUS4609</name>
</gene>
<keyword evidence="2" id="KW-0479">Metal-binding</keyword>
<dbReference type="Gene3D" id="3.30.60.10">
    <property type="entry name" value="Endochitinase-like"/>
    <property type="match status" value="1"/>
</dbReference>
<dbReference type="SMART" id="SM00270">
    <property type="entry name" value="ChtBD1"/>
    <property type="match status" value="1"/>
</dbReference>
<protein>
    <recommendedName>
        <fullName evidence="11">Chitin-binding type-1 domain-containing protein</fullName>
    </recommendedName>
</protein>
<dbReference type="InterPro" id="IPR001002">
    <property type="entry name" value="Chitin-bd_1"/>
</dbReference>
<dbReference type="EMBL" id="OVEO01000007">
    <property type="protein sequence ID" value="SPQ97394.1"/>
    <property type="molecule type" value="Genomic_DNA"/>
</dbReference>
<dbReference type="GO" id="GO:0046872">
    <property type="term" value="F:metal ion binding"/>
    <property type="evidence" value="ECO:0007669"/>
    <property type="project" value="UniProtKB-KW"/>
</dbReference>
<keyword evidence="1 6" id="KW-0147">Chitin-binding</keyword>
<comment type="caution">
    <text evidence="6">Lacks conserved residue(s) required for the propagation of feature annotation.</text>
</comment>
<feature type="domain" description="NodB homology" evidence="8">
    <location>
        <begin position="92"/>
        <end position="286"/>
    </location>
</feature>
<evidence type="ECO:0008006" key="11">
    <source>
        <dbReference type="Google" id="ProtNLM"/>
    </source>
</evidence>
<evidence type="ECO:0000256" key="3">
    <source>
        <dbReference type="ARBA" id="ARBA00022729"/>
    </source>
</evidence>
<organism evidence="9 10">
    <name type="scientific">Plasmodiophora brassicae</name>
    <name type="common">Clubroot disease agent</name>
    <dbReference type="NCBI Taxonomy" id="37360"/>
    <lineage>
        <taxon>Eukaryota</taxon>
        <taxon>Sar</taxon>
        <taxon>Rhizaria</taxon>
        <taxon>Endomyxa</taxon>
        <taxon>Phytomyxea</taxon>
        <taxon>Plasmodiophorida</taxon>
        <taxon>Plasmodiophoridae</taxon>
        <taxon>Plasmodiophora</taxon>
    </lineage>
</organism>
<dbReference type="PROSITE" id="PS51677">
    <property type="entry name" value="NODB"/>
    <property type="match status" value="1"/>
</dbReference>